<dbReference type="InterPro" id="IPR036388">
    <property type="entry name" value="WH-like_DNA-bd_sf"/>
</dbReference>
<evidence type="ECO:0000313" key="7">
    <source>
        <dbReference type="Proteomes" id="UP001623232"/>
    </source>
</evidence>
<dbReference type="EMBL" id="CP123584">
    <property type="protein sequence ID" value="WZK90660.1"/>
    <property type="molecule type" value="Genomic_DNA"/>
</dbReference>
<comment type="similarity">
    <text evidence="1">Belongs to the LysR transcriptional regulatory family.</text>
</comment>
<dbReference type="InterPro" id="IPR000847">
    <property type="entry name" value="LysR_HTH_N"/>
</dbReference>
<keyword evidence="4" id="KW-0804">Transcription</keyword>
<evidence type="ECO:0000313" key="6">
    <source>
        <dbReference type="EMBL" id="WZK90660.1"/>
    </source>
</evidence>
<reference evidence="6 7" key="1">
    <citation type="submission" date="2023-04" db="EMBL/GenBank/DDBJ databases">
        <title>Complete genome sequence of Alisedimentitalea scapharcae.</title>
        <authorList>
            <person name="Rong J.-C."/>
            <person name="Yi M.-L."/>
            <person name="Zhao Q."/>
        </authorList>
    </citation>
    <scope>NUCLEOTIDE SEQUENCE [LARGE SCALE GENOMIC DNA]</scope>
    <source>
        <strain evidence="6 7">KCTC 42119</strain>
    </source>
</reference>
<sequence length="292" mass="32520">MLPDPKDPSYLGSLVYFHHAADSLSFSHAARALNVTPSAVSHRITALERALGKRLFERRIREVHLTQDGTELAQATTVIWKELQEITERLTTHEVLRVSVGPYLSSQWLLPRIGAFEAQHPGLRVDLIHVIGALESRLADVSIIWAELDGPETETAMLFDTKAVPVAAPGLQITDAFWDGKLPPIHYRDRSTWRHWLAAVGAPERFADRGEVLDEPHIVLEAAAYGRGIAIGFLPFIAKFFDQGRLVPVGAQPIRSSRGYRLVVNSGRRPMARLFADWVTDQAQTRPTTADT</sequence>
<evidence type="ECO:0000256" key="2">
    <source>
        <dbReference type="ARBA" id="ARBA00023015"/>
    </source>
</evidence>
<keyword evidence="2" id="KW-0805">Transcription regulation</keyword>
<proteinExistence type="inferred from homology"/>
<dbReference type="SUPFAM" id="SSF46785">
    <property type="entry name" value="Winged helix' DNA-binding domain"/>
    <property type="match status" value="1"/>
</dbReference>
<evidence type="ECO:0000256" key="1">
    <source>
        <dbReference type="ARBA" id="ARBA00009437"/>
    </source>
</evidence>
<dbReference type="Proteomes" id="UP001623232">
    <property type="component" value="Chromosome"/>
</dbReference>
<dbReference type="PANTHER" id="PTHR30537:SF5">
    <property type="entry name" value="HTH-TYPE TRANSCRIPTIONAL ACTIVATOR TTDR-RELATED"/>
    <property type="match status" value="1"/>
</dbReference>
<feature type="domain" description="HTH lysR-type" evidence="5">
    <location>
        <begin position="14"/>
        <end position="66"/>
    </location>
</feature>
<name>A0ABZ2Y0P9_9RHOB</name>
<dbReference type="Gene3D" id="3.40.190.10">
    <property type="entry name" value="Periplasmic binding protein-like II"/>
    <property type="match status" value="2"/>
</dbReference>
<keyword evidence="3" id="KW-0238">DNA-binding</keyword>
<dbReference type="PROSITE" id="PS50931">
    <property type="entry name" value="HTH_LYSR"/>
    <property type="match status" value="1"/>
</dbReference>
<evidence type="ECO:0000256" key="3">
    <source>
        <dbReference type="ARBA" id="ARBA00023125"/>
    </source>
</evidence>
<dbReference type="RefSeq" id="WP_406649616.1">
    <property type="nucleotide sequence ID" value="NZ_CP123584.1"/>
</dbReference>
<dbReference type="PANTHER" id="PTHR30537">
    <property type="entry name" value="HTH-TYPE TRANSCRIPTIONAL REGULATOR"/>
    <property type="match status" value="1"/>
</dbReference>
<gene>
    <name evidence="6" type="ORF">QEZ52_08970</name>
</gene>
<organism evidence="6 7">
    <name type="scientific">Aliisedimentitalea scapharcae</name>
    <dbReference type="NCBI Taxonomy" id="1524259"/>
    <lineage>
        <taxon>Bacteria</taxon>
        <taxon>Pseudomonadati</taxon>
        <taxon>Pseudomonadota</taxon>
        <taxon>Alphaproteobacteria</taxon>
        <taxon>Rhodobacterales</taxon>
        <taxon>Roseobacteraceae</taxon>
        <taxon>Aliisedimentitalea</taxon>
    </lineage>
</organism>
<dbReference type="InterPro" id="IPR058163">
    <property type="entry name" value="LysR-type_TF_proteobact-type"/>
</dbReference>
<dbReference type="InterPro" id="IPR005119">
    <property type="entry name" value="LysR_subst-bd"/>
</dbReference>
<protein>
    <submittedName>
        <fullName evidence="6">LysR substrate-binding domain-containing protein</fullName>
    </submittedName>
</protein>
<dbReference type="Pfam" id="PF00126">
    <property type="entry name" value="HTH_1"/>
    <property type="match status" value="1"/>
</dbReference>
<evidence type="ECO:0000259" key="5">
    <source>
        <dbReference type="PROSITE" id="PS50931"/>
    </source>
</evidence>
<dbReference type="SUPFAM" id="SSF53850">
    <property type="entry name" value="Periplasmic binding protein-like II"/>
    <property type="match status" value="1"/>
</dbReference>
<accession>A0ABZ2Y0P9</accession>
<evidence type="ECO:0000256" key="4">
    <source>
        <dbReference type="ARBA" id="ARBA00023163"/>
    </source>
</evidence>
<keyword evidence="7" id="KW-1185">Reference proteome</keyword>
<dbReference type="InterPro" id="IPR036390">
    <property type="entry name" value="WH_DNA-bd_sf"/>
</dbReference>
<dbReference type="Pfam" id="PF03466">
    <property type="entry name" value="LysR_substrate"/>
    <property type="match status" value="1"/>
</dbReference>
<dbReference type="PRINTS" id="PR00039">
    <property type="entry name" value="HTHLYSR"/>
</dbReference>
<dbReference type="Gene3D" id="1.10.10.10">
    <property type="entry name" value="Winged helix-like DNA-binding domain superfamily/Winged helix DNA-binding domain"/>
    <property type="match status" value="1"/>
</dbReference>